<gene>
    <name evidence="7" type="ORF">AU252_01315</name>
</gene>
<dbReference type="InterPro" id="IPR036866">
    <property type="entry name" value="RibonucZ/Hydroxyglut_hydro"/>
</dbReference>
<evidence type="ECO:0000313" key="8">
    <source>
        <dbReference type="Proteomes" id="UP000065151"/>
    </source>
</evidence>
<accession>A0A0U3P714</accession>
<evidence type="ECO:0000256" key="4">
    <source>
        <dbReference type="ARBA" id="ARBA00022801"/>
    </source>
</evidence>
<dbReference type="STRING" id="121292.AU252_01315"/>
<dbReference type="SUPFAM" id="SSF56281">
    <property type="entry name" value="Metallo-hydrolase/oxidoreductase"/>
    <property type="match status" value="1"/>
</dbReference>
<dbReference type="Pfam" id="PF00753">
    <property type="entry name" value="Lactamase_B"/>
    <property type="match status" value="1"/>
</dbReference>
<dbReference type="PANTHER" id="PTHR42978:SF7">
    <property type="entry name" value="METALLO-HYDROLASE RV2300C-RELATED"/>
    <property type="match status" value="1"/>
</dbReference>
<dbReference type="EMBL" id="CP013747">
    <property type="protein sequence ID" value="ALV39971.1"/>
    <property type="molecule type" value="Genomic_DNA"/>
</dbReference>
<name>A0A0U3P714_9MICC</name>
<sequence>MSLTIRPLGVGQVLDVPLASMTHGHGWGEKIEASMIMFLIEGGPSPILVDTGTLDPEFTMKHHGHHLVRTPASEPRAILAAAGYDLEDIKTVINTHLHWDHCSNNELFTKADFIVQKRELEYAIDPLPLHRKGYEKVPGLVPQWMSTWSRIHAVSGDEQIAEGVRVVSLPGHTPGSQGVLVDTAKGPFLIAGDTVDLHANWNGSPSVSHIPSSIYTNLFEYYESFQKIQDLGCSVIPSHDPSVLATGAFG</sequence>
<evidence type="ECO:0000313" key="7">
    <source>
        <dbReference type="EMBL" id="ALV39971.1"/>
    </source>
</evidence>
<dbReference type="CDD" id="cd07729">
    <property type="entry name" value="AHL_lactonase_MBL-fold"/>
    <property type="match status" value="1"/>
</dbReference>
<proteinExistence type="inferred from homology"/>
<dbReference type="InterPro" id="IPR051013">
    <property type="entry name" value="MBL_superfamily_lactonases"/>
</dbReference>
<dbReference type="SMART" id="SM00849">
    <property type="entry name" value="Lactamase_B"/>
    <property type="match status" value="1"/>
</dbReference>
<evidence type="ECO:0000256" key="2">
    <source>
        <dbReference type="ARBA" id="ARBA00007749"/>
    </source>
</evidence>
<keyword evidence="5" id="KW-0862">Zinc</keyword>
<dbReference type="AlphaFoldDB" id="A0A0U3P714"/>
<protein>
    <recommendedName>
        <fullName evidence="6">Metallo-beta-lactamase domain-containing protein</fullName>
    </recommendedName>
</protein>
<evidence type="ECO:0000256" key="1">
    <source>
        <dbReference type="ARBA" id="ARBA00001947"/>
    </source>
</evidence>
<dbReference type="GO" id="GO:0046872">
    <property type="term" value="F:metal ion binding"/>
    <property type="evidence" value="ECO:0007669"/>
    <property type="project" value="UniProtKB-KW"/>
</dbReference>
<dbReference type="Proteomes" id="UP000065151">
    <property type="component" value="Chromosome"/>
</dbReference>
<dbReference type="KEGG" id="psul:AU252_01315"/>
<feature type="domain" description="Metallo-beta-lactamase" evidence="6">
    <location>
        <begin position="34"/>
        <end position="239"/>
    </location>
</feature>
<dbReference type="Gene3D" id="3.60.15.10">
    <property type="entry name" value="Ribonuclease Z/Hydroxyacylglutathione hydrolase-like"/>
    <property type="match status" value="1"/>
</dbReference>
<reference evidence="7 8" key="1">
    <citation type="submission" date="2015-12" db="EMBL/GenBank/DDBJ databases">
        <authorList>
            <person name="Shamseldin A."/>
            <person name="Moawad H."/>
            <person name="Abd El-Rahim W.M."/>
            <person name="Sadowsky M.J."/>
        </authorList>
    </citation>
    <scope>NUCLEOTIDE SEQUENCE [LARGE SCALE GENOMIC DNA]</scope>
    <source>
        <strain evidence="7 8">Ar51</strain>
    </source>
</reference>
<dbReference type="PANTHER" id="PTHR42978">
    <property type="entry name" value="QUORUM-QUENCHING LACTONASE YTNP-RELATED-RELATED"/>
    <property type="match status" value="1"/>
</dbReference>
<dbReference type="RefSeq" id="WP_058929186.1">
    <property type="nucleotide sequence ID" value="NZ_CP013747.1"/>
</dbReference>
<dbReference type="GO" id="GO:0016787">
    <property type="term" value="F:hydrolase activity"/>
    <property type="evidence" value="ECO:0007669"/>
    <property type="project" value="UniProtKB-KW"/>
</dbReference>
<evidence type="ECO:0000256" key="5">
    <source>
        <dbReference type="ARBA" id="ARBA00022833"/>
    </source>
</evidence>
<comment type="similarity">
    <text evidence="2">Belongs to the metallo-beta-lactamase superfamily.</text>
</comment>
<dbReference type="InterPro" id="IPR001279">
    <property type="entry name" value="Metallo-B-lactamas"/>
</dbReference>
<evidence type="ECO:0000259" key="6">
    <source>
        <dbReference type="SMART" id="SM00849"/>
    </source>
</evidence>
<evidence type="ECO:0000256" key="3">
    <source>
        <dbReference type="ARBA" id="ARBA00022723"/>
    </source>
</evidence>
<comment type="cofactor">
    <cofactor evidence="1">
        <name>Zn(2+)</name>
        <dbReference type="ChEBI" id="CHEBI:29105"/>
    </cofactor>
</comment>
<keyword evidence="3" id="KW-0479">Metal-binding</keyword>
<organism evidence="7">
    <name type="scientific">Pseudarthrobacter sulfonivorans</name>
    <dbReference type="NCBI Taxonomy" id="121292"/>
    <lineage>
        <taxon>Bacteria</taxon>
        <taxon>Bacillati</taxon>
        <taxon>Actinomycetota</taxon>
        <taxon>Actinomycetes</taxon>
        <taxon>Micrococcales</taxon>
        <taxon>Micrococcaceae</taxon>
        <taxon>Pseudarthrobacter</taxon>
    </lineage>
</organism>
<keyword evidence="4" id="KW-0378">Hydrolase</keyword>